<comment type="catalytic activity">
    <reaction evidence="8">
        <text>3-hydroxyanthranilate + O2 = (2Z,4Z)-2-amino-3-carboxymuconate 6-semialdehyde</text>
        <dbReference type="Rhea" id="RHEA:17953"/>
        <dbReference type="ChEBI" id="CHEBI:15379"/>
        <dbReference type="ChEBI" id="CHEBI:36559"/>
        <dbReference type="ChEBI" id="CHEBI:77612"/>
        <dbReference type="EC" id="1.13.11.6"/>
    </reaction>
</comment>
<gene>
    <name evidence="8" type="primary">BNA1</name>
    <name evidence="9" type="ORF">PANT_16c00085</name>
</gene>
<evidence type="ECO:0000256" key="8">
    <source>
        <dbReference type="HAMAP-Rule" id="MF_03019"/>
    </source>
</evidence>
<dbReference type="OrthoDB" id="204928at2759"/>
<dbReference type="InterPro" id="IPR010329">
    <property type="entry name" value="3hydroanth_dOase"/>
</dbReference>
<evidence type="ECO:0000256" key="1">
    <source>
        <dbReference type="ARBA" id="ARBA00001954"/>
    </source>
</evidence>
<evidence type="ECO:0000256" key="5">
    <source>
        <dbReference type="ARBA" id="ARBA00022964"/>
    </source>
</evidence>
<keyword evidence="3 8" id="KW-0662">Pyridine nucleotide biosynthesis</keyword>
<dbReference type="HAMAP" id="MF_00825">
    <property type="entry name" value="3_HAO"/>
    <property type="match status" value="1"/>
</dbReference>
<feature type="binding site" evidence="8">
    <location>
        <position position="64"/>
    </location>
    <ligand>
        <name>O2</name>
        <dbReference type="ChEBI" id="CHEBI:15379"/>
    </ligand>
</feature>
<dbReference type="AlphaFoldDB" id="M9LRH4"/>
<dbReference type="NCBIfam" id="TIGR03037">
    <property type="entry name" value="anthran_nbaC"/>
    <property type="match status" value="1"/>
</dbReference>
<organism evidence="9 10">
    <name type="scientific">Pseudozyma antarctica (strain T-34)</name>
    <name type="common">Yeast</name>
    <name type="synonym">Candida antarctica</name>
    <dbReference type="NCBI Taxonomy" id="1151754"/>
    <lineage>
        <taxon>Eukaryota</taxon>
        <taxon>Fungi</taxon>
        <taxon>Dikarya</taxon>
        <taxon>Basidiomycota</taxon>
        <taxon>Ustilaginomycotina</taxon>
        <taxon>Ustilaginomycetes</taxon>
        <taxon>Ustilaginales</taxon>
        <taxon>Ustilaginaceae</taxon>
        <taxon>Moesziomyces</taxon>
    </lineage>
</organism>
<comment type="similarity">
    <text evidence="8">Belongs to the 3-HAO family.</text>
</comment>
<dbReference type="InterPro" id="IPR014710">
    <property type="entry name" value="RmlC-like_jellyroll"/>
</dbReference>
<dbReference type="Pfam" id="PF06052">
    <property type="entry name" value="3-HAO"/>
    <property type="match status" value="1"/>
</dbReference>
<keyword evidence="7 8" id="KW-0408">Iron</keyword>
<name>M9LRH4_PSEA3</name>
<feature type="binding site" evidence="8">
    <location>
        <position position="74"/>
    </location>
    <ligand>
        <name>substrate</name>
    </ligand>
</feature>
<comment type="function">
    <text evidence="2 8">Catalyzes the oxidative ring opening of 3-hydroxyanthranilate to 2-amino-3-carboxymuconate semialdehyde, which spontaneously cyclizes to quinolinate.</text>
</comment>
<dbReference type="GO" id="GO:0005737">
    <property type="term" value="C:cytoplasm"/>
    <property type="evidence" value="ECO:0007669"/>
    <property type="project" value="UniProtKB-SubCell"/>
</dbReference>
<dbReference type="GO" id="GO:0006569">
    <property type="term" value="P:L-tryptophan catabolic process"/>
    <property type="evidence" value="ECO:0007669"/>
    <property type="project" value="UniProtKB-UniRule"/>
</dbReference>
<evidence type="ECO:0000256" key="6">
    <source>
        <dbReference type="ARBA" id="ARBA00023002"/>
    </source>
</evidence>
<comment type="cofactor">
    <cofactor evidence="1 8">
        <name>Fe(2+)</name>
        <dbReference type="ChEBI" id="CHEBI:29033"/>
    </cofactor>
</comment>
<feature type="binding site" evidence="8">
    <location>
        <position position="74"/>
    </location>
    <ligand>
        <name>Fe cation</name>
        <dbReference type="ChEBI" id="CHEBI:24875"/>
        <note>catalytic</note>
    </ligand>
</feature>
<keyword evidence="6 8" id="KW-0560">Oxidoreductase</keyword>
<keyword evidence="4 8" id="KW-0479">Metal-binding</keyword>
<evidence type="ECO:0000256" key="7">
    <source>
        <dbReference type="ARBA" id="ARBA00023004"/>
    </source>
</evidence>
<evidence type="ECO:0000256" key="2">
    <source>
        <dbReference type="ARBA" id="ARBA00002752"/>
    </source>
</evidence>
<reference evidence="10" key="1">
    <citation type="journal article" date="2013" name="Genome Announc.">
        <title>Genome sequence of the basidiomycetous yeast Pseudozyma antarctica T-34, a producer of the glycolipid biosurfactants mannosylerythritol lipids.</title>
        <authorList>
            <person name="Morita T."/>
            <person name="Koike H."/>
            <person name="Koyama Y."/>
            <person name="Hagiwara H."/>
            <person name="Ito E."/>
            <person name="Fukuoka T."/>
            <person name="Imura T."/>
            <person name="Machida M."/>
            <person name="Kitamoto D."/>
        </authorList>
    </citation>
    <scope>NUCLEOTIDE SEQUENCE [LARGE SCALE GENOMIC DNA]</scope>
    <source>
        <strain evidence="10">T-34</strain>
    </source>
</reference>
<evidence type="ECO:0000256" key="4">
    <source>
        <dbReference type="ARBA" id="ARBA00022723"/>
    </source>
</evidence>
<dbReference type="STRING" id="1151754.M9LRH4"/>
<dbReference type="GO" id="GO:0008198">
    <property type="term" value="F:ferrous iron binding"/>
    <property type="evidence" value="ECO:0007669"/>
    <property type="project" value="UniProtKB-UniRule"/>
</dbReference>
<dbReference type="InterPro" id="IPR011051">
    <property type="entry name" value="RmlC_Cupin_sf"/>
</dbReference>
<feature type="binding site" evidence="8">
    <location>
        <position position="126"/>
    </location>
    <ligand>
        <name>substrate</name>
    </ligand>
</feature>
<dbReference type="Proteomes" id="UP000011976">
    <property type="component" value="Unassembled WGS sequence"/>
</dbReference>
<dbReference type="GO" id="GO:0034354">
    <property type="term" value="P:'de novo' NAD+ biosynthetic process from L-tryptophan"/>
    <property type="evidence" value="ECO:0007669"/>
    <property type="project" value="UniProtKB-UniRule"/>
</dbReference>
<protein>
    <recommendedName>
        <fullName evidence="8">3-hydroxyanthranilate 3,4-dioxygenase</fullName>
        <ecNumber evidence="8">1.13.11.6</ecNumber>
    </recommendedName>
    <alternativeName>
        <fullName evidence="8">3-hydroxyanthranilate oxygenase</fullName>
        <shortName evidence="8">3-HAO</shortName>
    </alternativeName>
    <alternativeName>
        <fullName evidence="8">3-hydroxyanthranilic acid dioxygenase</fullName>
        <shortName evidence="8">HAD</shortName>
    </alternativeName>
    <alternativeName>
        <fullName evidence="8">Biosynthesis of nicotinic acid protein 1</fullName>
    </alternativeName>
</protein>
<dbReference type="EC" id="1.13.11.6" evidence="8"/>
<dbReference type="PANTHER" id="PTHR15497">
    <property type="entry name" value="3-HYDROXYANTHRANILATE 3,4-DIOXYGENASE"/>
    <property type="match status" value="1"/>
</dbReference>
<dbReference type="UniPathway" id="UPA00253">
    <property type="reaction ID" value="UER00330"/>
</dbReference>
<accession>M9LRH4</accession>
<dbReference type="CDD" id="cd06123">
    <property type="entry name" value="cupin_HAO"/>
    <property type="match status" value="1"/>
</dbReference>
<evidence type="ECO:0000313" key="10">
    <source>
        <dbReference type="Proteomes" id="UP000011976"/>
    </source>
</evidence>
<evidence type="ECO:0000313" key="9">
    <source>
        <dbReference type="EMBL" id="GAC75646.1"/>
    </source>
</evidence>
<evidence type="ECO:0000256" key="3">
    <source>
        <dbReference type="ARBA" id="ARBA00022642"/>
    </source>
</evidence>
<dbReference type="EMBL" id="DF196782">
    <property type="protein sequence ID" value="GAC75646.1"/>
    <property type="molecule type" value="Genomic_DNA"/>
</dbReference>
<proteinExistence type="inferred from homology"/>
<comment type="pathway">
    <text evidence="8">Cofactor biosynthesis; NAD(+) biosynthesis; quinolinate from L-kynurenine: step 3/3.</text>
</comment>
<dbReference type="GO" id="GO:0000334">
    <property type="term" value="F:3-hydroxyanthranilate 3,4-dioxygenase activity"/>
    <property type="evidence" value="ECO:0007669"/>
    <property type="project" value="UniProtKB-UniRule"/>
</dbReference>
<keyword evidence="5 8" id="KW-0223">Dioxygenase</keyword>
<comment type="caution">
    <text evidence="8">Lacks conserved residue(s) required for the propagation of feature annotation.</text>
</comment>
<dbReference type="Gene3D" id="2.60.120.10">
    <property type="entry name" value="Jelly Rolls"/>
    <property type="match status" value="1"/>
</dbReference>
<dbReference type="GO" id="GO:0043420">
    <property type="term" value="P:anthranilate metabolic process"/>
    <property type="evidence" value="ECO:0007669"/>
    <property type="project" value="UniProtKB-UniRule"/>
</dbReference>
<dbReference type="SUPFAM" id="SSF51182">
    <property type="entry name" value="RmlC-like cupins"/>
    <property type="match status" value="1"/>
</dbReference>
<dbReference type="PANTHER" id="PTHR15497:SF1">
    <property type="entry name" value="3-HYDROXYANTHRANILATE 3,4-DIOXYGENASE"/>
    <property type="match status" value="1"/>
</dbReference>
<feature type="binding site" evidence="8">
    <location>
        <position position="116"/>
    </location>
    <ligand>
        <name>substrate</name>
    </ligand>
</feature>
<sequence length="198" mass="22434">MDGWAHGRRLSNVGRSDKMPFPLPLNFPKWLAENEHLLQPPVGNFCLFRTRDYTVMAVGGPNARSDYHYQPTEEFFFQYKGDMLLKVINEDGNYEETTDPYLHSLSAANTPHSPVRFANTVGLVVERTRPEGSPDAMRWYCPNKQAHGDTPTLVKEVKFQCTDLGTQLKPIIDSWVNDEAGRKCAECGYLQAARELPA</sequence>
<feature type="binding site" evidence="8">
    <location>
        <position position="68"/>
    </location>
    <ligand>
        <name>Fe cation</name>
        <dbReference type="ChEBI" id="CHEBI:24875"/>
        <note>catalytic</note>
    </ligand>
</feature>
<keyword evidence="8" id="KW-0963">Cytoplasm</keyword>
<feature type="binding site" evidence="8">
    <location>
        <position position="112"/>
    </location>
    <ligand>
        <name>Fe cation</name>
        <dbReference type="ChEBI" id="CHEBI:24875"/>
        <note>catalytic</note>
    </ligand>
</feature>
<comment type="subcellular location">
    <subcellularLocation>
        <location evidence="8">Cytoplasm</location>
    </subcellularLocation>
</comment>
<dbReference type="GO" id="GO:0019805">
    <property type="term" value="P:quinolinate biosynthetic process"/>
    <property type="evidence" value="ECO:0007669"/>
    <property type="project" value="UniProtKB-UniRule"/>
</dbReference>